<dbReference type="Proteomes" id="UP000815677">
    <property type="component" value="Unassembled WGS sequence"/>
</dbReference>
<evidence type="ECO:0000256" key="1">
    <source>
        <dbReference type="SAM" id="MobiDB-lite"/>
    </source>
</evidence>
<evidence type="ECO:0000313" key="3">
    <source>
        <dbReference type="Proteomes" id="UP000815677"/>
    </source>
</evidence>
<feature type="compositionally biased region" description="Basic residues" evidence="1">
    <location>
        <begin position="93"/>
        <end position="104"/>
    </location>
</feature>
<sequence>MRVWLGSTSPYAPLVICLHQHSIAVRDDGSTDHTPPHYPTTTSLPSQHGEPLPSRAVRRIPAPPQRTSVAAKPVSEANRSVDLPRTNTPEHHGHVHPRIQHLRPRTTGAVRSPFYRRRPPSAPASGIPISKPAVRDPATCSIAAHKPGPPSLRRPCAREHLRPRSGRPLPFSAPLRVNGFVLLCRALAVPRLHHVIQAATFLRVCVFVDQTWCNVPLDTIGHHLRLVIGGLQGRALEK</sequence>
<evidence type="ECO:0000313" key="2">
    <source>
        <dbReference type="EMBL" id="GAT52905.1"/>
    </source>
</evidence>
<dbReference type="EMBL" id="DF847996">
    <property type="protein sequence ID" value="GAT52905.1"/>
    <property type="molecule type" value="Genomic_DNA"/>
</dbReference>
<feature type="region of interest" description="Disordered" evidence="1">
    <location>
        <begin position="27"/>
        <end position="131"/>
    </location>
</feature>
<name>A0ABQ0LPA6_MYCCL</name>
<gene>
    <name evidence="2" type="ORF">MCHLO_09913</name>
</gene>
<keyword evidence="3" id="KW-1185">Reference proteome</keyword>
<accession>A0ABQ0LPA6</accession>
<organism evidence="2 3">
    <name type="scientific">Mycena chlorophos</name>
    <name type="common">Agaric fungus</name>
    <name type="synonym">Agaricus chlorophos</name>
    <dbReference type="NCBI Taxonomy" id="658473"/>
    <lineage>
        <taxon>Eukaryota</taxon>
        <taxon>Fungi</taxon>
        <taxon>Dikarya</taxon>
        <taxon>Basidiomycota</taxon>
        <taxon>Agaricomycotina</taxon>
        <taxon>Agaricomycetes</taxon>
        <taxon>Agaricomycetidae</taxon>
        <taxon>Agaricales</taxon>
        <taxon>Marasmiineae</taxon>
        <taxon>Mycenaceae</taxon>
        <taxon>Mycena</taxon>
    </lineage>
</organism>
<protein>
    <submittedName>
        <fullName evidence="2">Uncharacterized protein</fullName>
    </submittedName>
</protein>
<proteinExistence type="predicted"/>
<reference evidence="2" key="1">
    <citation type="submission" date="2014-09" db="EMBL/GenBank/DDBJ databases">
        <title>Genome sequence of the luminous mushroom Mycena chlorophos for searching fungal bioluminescence genes.</title>
        <authorList>
            <person name="Tanaka Y."/>
            <person name="Kasuga D."/>
            <person name="Oba Y."/>
            <person name="Hase S."/>
            <person name="Sato K."/>
            <person name="Oba Y."/>
            <person name="Sakakibara Y."/>
        </authorList>
    </citation>
    <scope>NUCLEOTIDE SEQUENCE</scope>
</reference>